<gene>
    <name evidence="4" type="ORF">HFP15_35735</name>
</gene>
<evidence type="ECO:0000256" key="1">
    <source>
        <dbReference type="ARBA" id="ARBA00022793"/>
    </source>
</evidence>
<evidence type="ECO:0000259" key="3">
    <source>
        <dbReference type="Pfam" id="PF02776"/>
    </source>
</evidence>
<reference evidence="4 5" key="1">
    <citation type="submission" date="2020-04" db="EMBL/GenBank/DDBJ databases">
        <title>Novel species.</title>
        <authorList>
            <person name="Teo W.F.A."/>
            <person name="Lipun K."/>
            <person name="Srisuk N."/>
            <person name="Duangmal K."/>
        </authorList>
    </citation>
    <scope>NUCLEOTIDE SEQUENCE [LARGE SCALE GENOMIC DNA]</scope>
    <source>
        <strain evidence="4 5">K13G38</strain>
    </source>
</reference>
<proteinExistence type="predicted"/>
<dbReference type="SUPFAM" id="SSF52518">
    <property type="entry name" value="Thiamin diphosphate-binding fold (THDP-binding)"/>
    <property type="match status" value="1"/>
</dbReference>
<dbReference type="Proteomes" id="UP000715441">
    <property type="component" value="Unassembled WGS sequence"/>
</dbReference>
<dbReference type="PANTHER" id="PTHR42818:SF1">
    <property type="entry name" value="SULFOPYRUVATE DECARBOXYLASE"/>
    <property type="match status" value="1"/>
</dbReference>
<dbReference type="InterPro" id="IPR051818">
    <property type="entry name" value="TPP_dependent_decarboxylase"/>
</dbReference>
<dbReference type="InterPro" id="IPR012001">
    <property type="entry name" value="Thiamin_PyroP_enz_TPP-bd_dom"/>
</dbReference>
<sequence>MTQQTAGAALVEELIDHQWDYFSGVPCSLLKGAFARLENLDDDQRAAYLPAPREEVAVAAAAGAYLAGRNPVVLMQNSGLGYCLNTLTSLLLIYRIPLVLIVSWRGHGPDAVEHVVIGEAIERLLDDIGVAHRTLDDVSGAVRWSTSTAESNRTPVALLVKEAI</sequence>
<dbReference type="Pfam" id="PF02776">
    <property type="entry name" value="TPP_enzyme_N"/>
    <property type="match status" value="1"/>
</dbReference>
<keyword evidence="1" id="KW-0210">Decarboxylase</keyword>
<evidence type="ECO:0000313" key="5">
    <source>
        <dbReference type="Proteomes" id="UP000715441"/>
    </source>
</evidence>
<dbReference type="PANTHER" id="PTHR42818">
    <property type="entry name" value="SULFOPYRUVATE DECARBOXYLASE SUBUNIT ALPHA"/>
    <property type="match status" value="1"/>
</dbReference>
<dbReference type="RefSeq" id="WP_168521839.1">
    <property type="nucleotide sequence ID" value="NZ_JAAXLS010000051.1"/>
</dbReference>
<accession>A0ABX1JEK8</accession>
<keyword evidence="2" id="KW-0456">Lyase</keyword>
<dbReference type="EMBL" id="JAAXLS010000051">
    <property type="protein sequence ID" value="NKQ58217.1"/>
    <property type="molecule type" value="Genomic_DNA"/>
</dbReference>
<protein>
    <recommendedName>
        <fullName evidence="3">Thiamine pyrophosphate enzyme N-terminal TPP-binding domain-containing protein</fullName>
    </recommendedName>
</protein>
<dbReference type="InterPro" id="IPR029061">
    <property type="entry name" value="THDP-binding"/>
</dbReference>
<name>A0ABX1JEK8_9PSEU</name>
<keyword evidence="5" id="KW-1185">Reference proteome</keyword>
<evidence type="ECO:0000256" key="2">
    <source>
        <dbReference type="ARBA" id="ARBA00023239"/>
    </source>
</evidence>
<evidence type="ECO:0000313" key="4">
    <source>
        <dbReference type="EMBL" id="NKQ58217.1"/>
    </source>
</evidence>
<organism evidence="4 5">
    <name type="scientific">Amycolatopsis acididurans</name>
    <dbReference type="NCBI Taxonomy" id="2724524"/>
    <lineage>
        <taxon>Bacteria</taxon>
        <taxon>Bacillati</taxon>
        <taxon>Actinomycetota</taxon>
        <taxon>Actinomycetes</taxon>
        <taxon>Pseudonocardiales</taxon>
        <taxon>Pseudonocardiaceae</taxon>
        <taxon>Amycolatopsis</taxon>
    </lineage>
</organism>
<comment type="caution">
    <text evidence="4">The sequence shown here is derived from an EMBL/GenBank/DDBJ whole genome shotgun (WGS) entry which is preliminary data.</text>
</comment>
<feature type="domain" description="Thiamine pyrophosphate enzyme N-terminal TPP-binding" evidence="3">
    <location>
        <begin position="5"/>
        <end position="107"/>
    </location>
</feature>
<dbReference type="Gene3D" id="3.40.50.970">
    <property type="match status" value="1"/>
</dbReference>